<dbReference type="PANTHER" id="PTHR10877:SF194">
    <property type="entry name" value="LOCATION OF VULVA DEFECTIVE 1"/>
    <property type="match status" value="1"/>
</dbReference>
<dbReference type="Pfam" id="PF00801">
    <property type="entry name" value="PKD"/>
    <property type="match status" value="1"/>
</dbReference>
<comment type="similarity">
    <text evidence="2">Belongs to the polycystin family.</text>
</comment>
<dbReference type="Gene3D" id="2.60.220.50">
    <property type="match status" value="1"/>
</dbReference>
<dbReference type="Pfam" id="PF01477">
    <property type="entry name" value="PLAT"/>
    <property type="match status" value="1"/>
</dbReference>
<comment type="subcellular location">
    <subcellularLocation>
        <location evidence="1">Membrane</location>
    </subcellularLocation>
</comment>
<feature type="non-terminal residue" evidence="11">
    <location>
        <position position="1682"/>
    </location>
</feature>
<dbReference type="InterPro" id="IPR035986">
    <property type="entry name" value="PKD_dom_sf"/>
</dbReference>
<accession>A0A815CZP7</accession>
<dbReference type="PROSITE" id="PS50095">
    <property type="entry name" value="PLAT"/>
    <property type="match status" value="1"/>
</dbReference>
<comment type="caution">
    <text evidence="11">The sequence shown here is derived from an EMBL/GenBank/DDBJ whole genome shotgun (WGS) entry which is preliminary data.</text>
</comment>
<dbReference type="SUPFAM" id="SSF49723">
    <property type="entry name" value="Lipase/lipooxygenase domain (PLAT/LH2 domain)"/>
    <property type="match status" value="1"/>
</dbReference>
<evidence type="ECO:0000256" key="8">
    <source>
        <dbReference type="SAM" id="Phobius"/>
    </source>
</evidence>
<protein>
    <recommendedName>
        <fullName evidence="14">Polycystic kidney disease and receptor for egg jelly-related protein</fullName>
    </recommendedName>
</protein>
<feature type="domain" description="GAIN-B" evidence="10">
    <location>
        <begin position="1222"/>
        <end position="1385"/>
    </location>
</feature>
<proteinExistence type="inferred from homology"/>
<keyword evidence="4 8" id="KW-1133">Transmembrane helix</keyword>
<dbReference type="GO" id="GO:0016020">
    <property type="term" value="C:membrane"/>
    <property type="evidence" value="ECO:0007669"/>
    <property type="project" value="UniProtKB-SubCell"/>
</dbReference>
<dbReference type="PANTHER" id="PTHR10877">
    <property type="entry name" value="POLYCYSTIN FAMILY MEMBER"/>
    <property type="match status" value="1"/>
</dbReference>
<keyword evidence="6" id="KW-1015">Disulfide bond</keyword>
<dbReference type="EMBL" id="CAJNOQ010012067">
    <property type="protein sequence ID" value="CAF1291216.1"/>
    <property type="molecule type" value="Genomic_DNA"/>
</dbReference>
<evidence type="ECO:0008006" key="14">
    <source>
        <dbReference type="Google" id="ProtNLM"/>
    </source>
</evidence>
<reference evidence="11" key="1">
    <citation type="submission" date="2021-02" db="EMBL/GenBank/DDBJ databases">
        <authorList>
            <person name="Nowell W R."/>
        </authorList>
    </citation>
    <scope>NUCLEOTIDE SEQUENCE</scope>
</reference>
<feature type="domain" description="PLAT" evidence="9">
    <location>
        <begin position="1445"/>
        <end position="1554"/>
    </location>
</feature>
<dbReference type="InterPro" id="IPR046338">
    <property type="entry name" value="GAIN_dom_sf"/>
</dbReference>
<dbReference type="InterPro" id="IPR000203">
    <property type="entry name" value="GPS"/>
</dbReference>
<dbReference type="SMART" id="SM00089">
    <property type="entry name" value="PKD"/>
    <property type="match status" value="1"/>
</dbReference>
<comment type="caution">
    <text evidence="7">Lacks conserved residue(s) required for the propagation of feature annotation.</text>
</comment>
<dbReference type="InterPro" id="IPR036392">
    <property type="entry name" value="PLAT/LH2_dom_sf"/>
</dbReference>
<evidence type="ECO:0000256" key="1">
    <source>
        <dbReference type="ARBA" id="ARBA00004370"/>
    </source>
</evidence>
<dbReference type="Proteomes" id="UP000681722">
    <property type="component" value="Unassembled WGS sequence"/>
</dbReference>
<feature type="transmembrane region" description="Helical" evidence="8">
    <location>
        <begin position="1600"/>
        <end position="1620"/>
    </location>
</feature>
<keyword evidence="5 8" id="KW-0472">Membrane</keyword>
<dbReference type="Proteomes" id="UP000663829">
    <property type="component" value="Unassembled WGS sequence"/>
</dbReference>
<dbReference type="InterPro" id="IPR001024">
    <property type="entry name" value="PLAT/LH2_dom"/>
</dbReference>
<dbReference type="SMART" id="SM00308">
    <property type="entry name" value="LH2"/>
    <property type="match status" value="1"/>
</dbReference>
<dbReference type="Gene3D" id="2.60.60.20">
    <property type="entry name" value="PLAT/LH2 domain"/>
    <property type="match status" value="1"/>
</dbReference>
<evidence type="ECO:0000313" key="11">
    <source>
        <dbReference type="EMBL" id="CAF1291216.1"/>
    </source>
</evidence>
<evidence type="ECO:0000256" key="3">
    <source>
        <dbReference type="ARBA" id="ARBA00022692"/>
    </source>
</evidence>
<dbReference type="SUPFAM" id="SSF49299">
    <property type="entry name" value="PKD domain"/>
    <property type="match status" value="1"/>
</dbReference>
<organism evidence="11 13">
    <name type="scientific">Didymodactylos carnosus</name>
    <dbReference type="NCBI Taxonomy" id="1234261"/>
    <lineage>
        <taxon>Eukaryota</taxon>
        <taxon>Metazoa</taxon>
        <taxon>Spiralia</taxon>
        <taxon>Gnathifera</taxon>
        <taxon>Rotifera</taxon>
        <taxon>Eurotatoria</taxon>
        <taxon>Bdelloidea</taxon>
        <taxon>Philodinida</taxon>
        <taxon>Philodinidae</taxon>
        <taxon>Didymodactylos</taxon>
    </lineage>
</organism>
<name>A0A815CZP7_9BILA</name>
<dbReference type="EMBL" id="CAJOBC010032858">
    <property type="protein sequence ID" value="CAF4097210.1"/>
    <property type="molecule type" value="Genomic_DNA"/>
</dbReference>
<dbReference type="GO" id="GO:0050982">
    <property type="term" value="P:detection of mechanical stimulus"/>
    <property type="evidence" value="ECO:0007669"/>
    <property type="project" value="TreeGrafter"/>
</dbReference>
<dbReference type="InterPro" id="IPR057244">
    <property type="entry name" value="GAIN_B"/>
</dbReference>
<evidence type="ECO:0000256" key="5">
    <source>
        <dbReference type="ARBA" id="ARBA00023136"/>
    </source>
</evidence>
<evidence type="ECO:0000256" key="2">
    <source>
        <dbReference type="ARBA" id="ARBA00007200"/>
    </source>
</evidence>
<evidence type="ECO:0000256" key="4">
    <source>
        <dbReference type="ARBA" id="ARBA00022989"/>
    </source>
</evidence>
<evidence type="ECO:0000259" key="9">
    <source>
        <dbReference type="PROSITE" id="PS50095"/>
    </source>
</evidence>
<dbReference type="InterPro" id="IPR051223">
    <property type="entry name" value="Polycystin"/>
</dbReference>
<evidence type="ECO:0000256" key="6">
    <source>
        <dbReference type="ARBA" id="ARBA00023157"/>
    </source>
</evidence>
<dbReference type="InterPro" id="IPR022409">
    <property type="entry name" value="PKD/Chitinase_dom"/>
</dbReference>
<keyword evidence="13" id="KW-1185">Reference proteome</keyword>
<evidence type="ECO:0000313" key="12">
    <source>
        <dbReference type="EMBL" id="CAF4097210.1"/>
    </source>
</evidence>
<feature type="transmembrane region" description="Helical" evidence="8">
    <location>
        <begin position="1640"/>
        <end position="1663"/>
    </location>
</feature>
<evidence type="ECO:0000259" key="10">
    <source>
        <dbReference type="PROSITE" id="PS50221"/>
    </source>
</evidence>
<dbReference type="SMART" id="SM00303">
    <property type="entry name" value="GPS"/>
    <property type="match status" value="1"/>
</dbReference>
<keyword evidence="3 8" id="KW-0812">Transmembrane</keyword>
<evidence type="ECO:0000256" key="7">
    <source>
        <dbReference type="PROSITE-ProRule" id="PRU00152"/>
    </source>
</evidence>
<dbReference type="PROSITE" id="PS50221">
    <property type="entry name" value="GAIN_B"/>
    <property type="match status" value="1"/>
</dbReference>
<gene>
    <name evidence="11" type="ORF">GPM918_LOCUS28046</name>
    <name evidence="12" type="ORF">SRO942_LOCUS28491</name>
</gene>
<dbReference type="CDD" id="cd00146">
    <property type="entry name" value="PKD"/>
    <property type="match status" value="1"/>
</dbReference>
<dbReference type="GO" id="GO:0005262">
    <property type="term" value="F:calcium channel activity"/>
    <property type="evidence" value="ECO:0007669"/>
    <property type="project" value="TreeGrafter"/>
</dbReference>
<sequence>VNLSWKSEGSKRVQFRADYRRAVRGETSEYRVVNVDVVYIKTDLPLQFVHFSPDSRDGDHDQNFTVQCFGSIPLNCTVNFGDGGKQSKGTNHHQYYTSHFTHKYTKYGKHNVTVKCFNERSTNTTQLPRTIIRKNITGKNIIKKMLMQDDTKRFTVLSLDDYSFTSSNCLKLYNVITNKSLDVIKRRKLLEVVSDENLDRGMHFYQLKCDDIPLQPYQFYVENRITDLDIEISQSPVKSGQIVEYTVSLAPTFDVMFIFNCGQEIKVNNTLQIFYVNKIDEKYRLIIQCKYDTPGQYSPMISASNKVSVFNQTTKIDVEEPIPPYHVEVENRKDITQVTLVTIRAKERIPFHGIISLTIFSSISNITKNETIQLSLSNNFTDYFYLNITTYGYQTLLVKGGEFPTIREASTKFSIGTDLTSVQTYLINNYISINDNDNNLIWIDIQYFDGIGFNTEINMGNGKIITLYYGILINSPMNKIKQFDDNTSLKRLSKTRFQIGYQYQKAGTYNIDITFINPSSKKLKSLLTCSQVTIIDKPLETSSCINDQLIYLYSDNAVNTTITAKTPVLLLPFNKKHILIPKLPSICNSETFSYSFYLINTDPLNWKYSQRLNRLSSTNRSIYTDEYLSYYCSNIGKTKSLIIEPKSLQYGYYFIQITIVSTINPSIYREIIQPIEIVKSDLNTSFGSLIANNLNGTGGTETISDDEDITINFWSKTNDPDDETNDKRKLNFTLICYLPSEAQNLFPDDILLGNTRPSENNIHNLLNIRWSNLSLVIRPELNIQLFEHRCFLNKIDYQHIIYESTLKTLNISEKYLQLNETLHFILIIRSLDGRMLIVKKIIDKRNNYIFTSDLNAMDEAMNNLDNLAATNPKKAVELITGLADKLNEMSENSTNSTDADTSTMNDRMATMRSKMLASMDVLLDVVSDPGIVAKAIKASTQVTANSDQMPLDNQERGAGLIEKVGNKVRDMESADEGTVTDLATSLMDTGSNVLQAASKTVQKDIEKDPDAVKEELESNMKESEAEDNEQKVLFAPTEFYNSCDDCEDLPEERWEKYRVQLDESKHHIIEGRQRASNLAKRSSTGLFTVGGALANRSSENDTKSVEGKSMAMTFTKQSPDGKSSLLTGDSEIKLPSLTDLISDGSSDIVTKVLSSKTNPYASTTGNSSVEGSVVTIILTHTSGDEIPVQNTSKPISLFLKRPQDKMPDIQEHELFNLNFKYHKVVLPEKHMALAVYIKPSLTIDSYIIYVSHGNDSVEPPTESKFNFIYTLPNNTNISSNPNNIDELKHTIFMPPSVHLGNGTYIFGVRLNRLANFTNTTANSYNSSYTISMYVSTCQYWDEKQLVWSKDGCQVGPQTTTKSTQCLCTHLTTFGSDFYVPPNTINFKTVWANFRKLNENAAVFATVISILGVYIIAAIWARRKDKKDIIKWTATPLVDNLPIDVYHYLLTVHTGIVKDAGTTSNVTFVISGETSDSGVRKLTDGKQKVMSVESPLGPLMYLRVWHDNSGHKADASWYLNMINVMDLQTGEKSYFICDNWLGVEKGDGMVDRVVSVASVTELKSFTHLFTQSVKKKFSDGHLWFSVFSRPVRSNFTRLQRISCCISLLFCTMISNAMFYKAENKAEKGVVLQLGPIRFTLTQLWISFIGTLIVLPVNLIIVTLFRKAKYNQRALMTKTNNNNL</sequence>
<dbReference type="InterPro" id="IPR000601">
    <property type="entry name" value="PKD_dom"/>
</dbReference>
<dbReference type="OrthoDB" id="10039908at2759"/>
<feature type="transmembrane region" description="Helical" evidence="8">
    <location>
        <begin position="1400"/>
        <end position="1420"/>
    </location>
</feature>
<evidence type="ECO:0000313" key="13">
    <source>
        <dbReference type="Proteomes" id="UP000663829"/>
    </source>
</evidence>
<dbReference type="Pfam" id="PF01825">
    <property type="entry name" value="GPS"/>
    <property type="match status" value="1"/>
</dbReference>
<feature type="non-terminal residue" evidence="11">
    <location>
        <position position="1"/>
    </location>
</feature>